<evidence type="ECO:0000313" key="3">
    <source>
        <dbReference type="Proteomes" id="UP000033109"/>
    </source>
</evidence>
<gene>
    <name evidence="2" type="ORF">PKOR_07145</name>
</gene>
<dbReference type="SUPFAM" id="SSF51735">
    <property type="entry name" value="NAD(P)-binding Rossmann-fold domains"/>
    <property type="match status" value="1"/>
</dbReference>
<dbReference type="InterPro" id="IPR036291">
    <property type="entry name" value="NAD(P)-bd_dom_sf"/>
</dbReference>
<protein>
    <submittedName>
        <fullName evidence="2">Sugar epimerase</fullName>
    </submittedName>
</protein>
<reference evidence="2 3" key="1">
    <citation type="journal article" date="2015" name="Sci. Rep.">
        <title>Unraveling adaptation of Pontibacter korlensis to radiation and infertility in desert through complete genome and comparative transcriptomic analysis.</title>
        <authorList>
            <person name="Dai J."/>
            <person name="Dai W."/>
            <person name="Qiu C."/>
            <person name="Yang Z."/>
            <person name="Zhang Y."/>
            <person name="Zhou M."/>
            <person name="Zhang L."/>
            <person name="Fang C."/>
            <person name="Gao Q."/>
            <person name="Yang Q."/>
            <person name="Li X."/>
            <person name="Wang Z."/>
            <person name="Wang Z."/>
            <person name="Jia Z."/>
            <person name="Chen X."/>
        </authorList>
    </citation>
    <scope>NUCLEOTIDE SEQUENCE [LARGE SCALE GENOMIC DNA]</scope>
    <source>
        <strain evidence="2 3">X14-1T</strain>
    </source>
</reference>
<name>A0A0E3UVZ5_9BACT</name>
<dbReference type="CDD" id="cd05243">
    <property type="entry name" value="SDR_a5"/>
    <property type="match status" value="1"/>
</dbReference>
<keyword evidence="3" id="KW-1185">Reference proteome</keyword>
<dbReference type="Pfam" id="PF13460">
    <property type="entry name" value="NAD_binding_10"/>
    <property type="match status" value="1"/>
</dbReference>
<dbReference type="PATRIC" id="fig|400092.3.peg.1586"/>
<proteinExistence type="predicted"/>
<dbReference type="Gene3D" id="3.40.50.720">
    <property type="entry name" value="NAD(P)-binding Rossmann-like Domain"/>
    <property type="match status" value="1"/>
</dbReference>
<dbReference type="KEGG" id="pko:PKOR_07145"/>
<dbReference type="OrthoDB" id="9803892at2"/>
<dbReference type="RefSeq" id="WP_046309962.1">
    <property type="nucleotide sequence ID" value="NZ_CBCSCY010000001.1"/>
</dbReference>
<accession>A0A0E3UVZ5</accession>
<feature type="domain" description="NAD(P)-binding" evidence="1">
    <location>
        <begin position="7"/>
        <end position="190"/>
    </location>
</feature>
<dbReference type="InterPro" id="IPR016040">
    <property type="entry name" value="NAD(P)-bd_dom"/>
</dbReference>
<evidence type="ECO:0000313" key="2">
    <source>
        <dbReference type="EMBL" id="AKD02942.1"/>
    </source>
</evidence>
<dbReference type="PANTHER" id="PTHR15020">
    <property type="entry name" value="FLAVIN REDUCTASE-RELATED"/>
    <property type="match status" value="1"/>
</dbReference>
<dbReference type="HOGENOM" id="CLU_025711_1_2_10"/>
<dbReference type="Proteomes" id="UP000033109">
    <property type="component" value="Chromosome"/>
</dbReference>
<dbReference type="EMBL" id="CP009621">
    <property type="protein sequence ID" value="AKD02942.1"/>
    <property type="molecule type" value="Genomic_DNA"/>
</dbReference>
<dbReference type="STRING" id="400092.PKOR_07145"/>
<evidence type="ECO:0000259" key="1">
    <source>
        <dbReference type="Pfam" id="PF13460"/>
    </source>
</evidence>
<dbReference type="PANTHER" id="PTHR15020:SF50">
    <property type="entry name" value="UPF0659 PROTEIN YMR090W"/>
    <property type="match status" value="1"/>
</dbReference>
<sequence>MKVLLIGANGQVGQHIVDMLQDNDLHSLRAMVRKEEQAQELQKRGIEAVLANLEGSVDELAKAMEGCDAVVFSAGSGGSTGYDKTLLIDLDGAAKAVEAAEKAGIKRFIMVSAIQAHRRENWSEELKPYFVAKHYADKVLEASSLNYTIVRPGGLLNEPATGKVKVAEDLERGSIPREDVAAVIIRSLTEEKAFRRSFDLVSGETPVAEALQLL</sequence>
<dbReference type="AlphaFoldDB" id="A0A0E3UVZ5"/>
<organism evidence="2 3">
    <name type="scientific">Pontibacter korlensis</name>
    <dbReference type="NCBI Taxonomy" id="400092"/>
    <lineage>
        <taxon>Bacteria</taxon>
        <taxon>Pseudomonadati</taxon>
        <taxon>Bacteroidota</taxon>
        <taxon>Cytophagia</taxon>
        <taxon>Cytophagales</taxon>
        <taxon>Hymenobacteraceae</taxon>
        <taxon>Pontibacter</taxon>
    </lineage>
</organism>